<evidence type="ECO:0000259" key="4">
    <source>
        <dbReference type="PROSITE" id="PS00028"/>
    </source>
</evidence>
<dbReference type="SUPFAM" id="SSF89028">
    <property type="entry name" value="Cobalamin adenosyltransferase-like"/>
    <property type="match status" value="1"/>
</dbReference>
<dbReference type="GO" id="GO:0009236">
    <property type="term" value="P:cobalamin biosynthetic process"/>
    <property type="evidence" value="ECO:0007669"/>
    <property type="project" value="InterPro"/>
</dbReference>
<dbReference type="GO" id="GO:0005524">
    <property type="term" value="F:ATP binding"/>
    <property type="evidence" value="ECO:0007669"/>
    <property type="project" value="UniProtKB-KW"/>
</dbReference>
<dbReference type="PIRSF" id="PIRSF012294">
    <property type="entry name" value="ATR_EutT"/>
    <property type="match status" value="1"/>
</dbReference>
<proteinExistence type="predicted"/>
<dbReference type="GO" id="GO:0006580">
    <property type="term" value="P:ethanolamine metabolic process"/>
    <property type="evidence" value="ECO:0007669"/>
    <property type="project" value="InterPro"/>
</dbReference>
<evidence type="ECO:0000256" key="2">
    <source>
        <dbReference type="ARBA" id="ARBA00022741"/>
    </source>
</evidence>
<keyword evidence="1 5" id="KW-0808">Transferase</keyword>
<dbReference type="GO" id="GO:0008817">
    <property type="term" value="F:corrinoid adenosyltransferase activity"/>
    <property type="evidence" value="ECO:0007669"/>
    <property type="project" value="UniProtKB-EC"/>
</dbReference>
<dbReference type="InterPro" id="IPR013087">
    <property type="entry name" value="Znf_C2H2_type"/>
</dbReference>
<dbReference type="PROSITE" id="PS00028">
    <property type="entry name" value="ZINC_FINGER_C2H2_1"/>
    <property type="match status" value="1"/>
</dbReference>
<dbReference type="EC" id="2.5.1.17" evidence="5"/>
<evidence type="ECO:0000313" key="5">
    <source>
        <dbReference type="EMBL" id="TKB56575.1"/>
    </source>
</evidence>
<comment type="caution">
    <text evidence="5">The sequence shown here is derived from an EMBL/GenBank/DDBJ whole genome shotgun (WGS) entry which is preliminary data.</text>
</comment>
<reference evidence="5 6" key="1">
    <citation type="submission" date="2019-04" db="EMBL/GenBank/DDBJ databases">
        <authorList>
            <person name="Hwang J.C."/>
        </authorList>
    </citation>
    <scope>NUCLEOTIDE SEQUENCE [LARGE SCALE GENOMIC DNA]</scope>
    <source>
        <strain evidence="5 6">IMCC35002</strain>
    </source>
</reference>
<evidence type="ECO:0000256" key="3">
    <source>
        <dbReference type="ARBA" id="ARBA00022840"/>
    </source>
</evidence>
<organism evidence="5 6">
    <name type="scientific">Ferrimonas aestuarii</name>
    <dbReference type="NCBI Taxonomy" id="2569539"/>
    <lineage>
        <taxon>Bacteria</taxon>
        <taxon>Pseudomonadati</taxon>
        <taxon>Pseudomonadota</taxon>
        <taxon>Gammaproteobacteria</taxon>
        <taxon>Alteromonadales</taxon>
        <taxon>Ferrimonadaceae</taxon>
        <taxon>Ferrimonas</taxon>
    </lineage>
</organism>
<dbReference type="InterPro" id="IPR009194">
    <property type="entry name" value="AdoTrfase_EutT"/>
</dbReference>
<evidence type="ECO:0000256" key="1">
    <source>
        <dbReference type="ARBA" id="ARBA00022679"/>
    </source>
</evidence>
<keyword evidence="2" id="KW-0547">Nucleotide-binding</keyword>
<dbReference type="InterPro" id="IPR016030">
    <property type="entry name" value="CblAdoTrfase-like"/>
</dbReference>
<name>A0A4U1BQX3_9GAMM</name>
<dbReference type="RefSeq" id="WP_136862379.1">
    <property type="nucleotide sequence ID" value="NZ_SWCJ01000003.1"/>
</dbReference>
<keyword evidence="6" id="KW-1185">Reference proteome</keyword>
<gene>
    <name evidence="5" type="primary">eutT</name>
    <name evidence="5" type="ORF">FCL42_05430</name>
</gene>
<sequence length="282" mass="31595">MKPLTEPLFITEDYLKAHFGLRYGGEIILPPGTRFTPSARQLLQERSIGIRWQDPKGQHFVSQGDELTDAGHLKQVHALKSDNQRPQNLCQLCESEVAEKPALLTHLDDSHLVPKTHPRIALRGKLDSCISYCVLVQCAMEAQPDKLRSFMADIRSYLGDVLQAEVLNRPLPLPGLGEFDAQTLHRWSHNPMKHLGHDHMLPDAKYGLVVGQLNYLRGLIRELELQATSVFLDDTLKLSPLGEDIVAGLNRLSSAVYVVMQLVWQCQIGNQSLLEELSRGAS</sequence>
<protein>
    <submittedName>
        <fullName evidence="5">Ethanolamine utilization cob(I)yrinic acid a,c-diamide adenosyltransferase EutT</fullName>
        <ecNumber evidence="5">2.5.1.17</ecNumber>
    </submittedName>
</protein>
<feature type="domain" description="C2H2-type" evidence="4">
    <location>
        <begin position="90"/>
        <end position="111"/>
    </location>
</feature>
<dbReference type="AlphaFoldDB" id="A0A4U1BQX3"/>
<dbReference type="OrthoDB" id="306726at2"/>
<dbReference type="Proteomes" id="UP000305675">
    <property type="component" value="Unassembled WGS sequence"/>
</dbReference>
<dbReference type="EMBL" id="SWCJ01000003">
    <property type="protein sequence ID" value="TKB56575.1"/>
    <property type="molecule type" value="Genomic_DNA"/>
</dbReference>
<dbReference type="NCBIfam" id="NF011595">
    <property type="entry name" value="PRK15020.1"/>
    <property type="match status" value="1"/>
</dbReference>
<dbReference type="Gene3D" id="1.20.1200.10">
    <property type="entry name" value="Cobalamin adenosyltransferase-like"/>
    <property type="match status" value="1"/>
</dbReference>
<keyword evidence="3" id="KW-0067">ATP-binding</keyword>
<dbReference type="InterPro" id="IPR036451">
    <property type="entry name" value="CblAdoTrfase-like_sf"/>
</dbReference>
<dbReference type="Pfam" id="PF01923">
    <property type="entry name" value="Cob_adeno_trans"/>
    <property type="match status" value="1"/>
</dbReference>
<accession>A0A4U1BQX3</accession>
<evidence type="ECO:0000313" key="6">
    <source>
        <dbReference type="Proteomes" id="UP000305675"/>
    </source>
</evidence>